<dbReference type="EMBL" id="JAVDWR010000028">
    <property type="protein sequence ID" value="MDR7123027.1"/>
    <property type="molecule type" value="Genomic_DNA"/>
</dbReference>
<evidence type="ECO:0000313" key="1">
    <source>
        <dbReference type="EMBL" id="MDR7123027.1"/>
    </source>
</evidence>
<proteinExistence type="predicted"/>
<protein>
    <submittedName>
        <fullName evidence="1">Uncharacterized protein</fullName>
    </submittedName>
</protein>
<comment type="caution">
    <text evidence="1">The sequence shown here is derived from an EMBL/GenBank/DDBJ whole genome shotgun (WGS) entry which is preliminary data.</text>
</comment>
<reference evidence="1 2" key="1">
    <citation type="submission" date="2023-07" db="EMBL/GenBank/DDBJ databases">
        <title>Sorghum-associated microbial communities from plants grown in Nebraska, USA.</title>
        <authorList>
            <person name="Schachtman D."/>
        </authorList>
    </citation>
    <scope>NUCLEOTIDE SEQUENCE [LARGE SCALE GENOMIC DNA]</scope>
    <source>
        <strain evidence="1 2">4138</strain>
    </source>
</reference>
<dbReference type="Proteomes" id="UP001257909">
    <property type="component" value="Unassembled WGS sequence"/>
</dbReference>
<organism evidence="1 2">
    <name type="scientific">Rheinheimera soli</name>
    <dbReference type="NCBI Taxonomy" id="443616"/>
    <lineage>
        <taxon>Bacteria</taxon>
        <taxon>Pseudomonadati</taxon>
        <taxon>Pseudomonadota</taxon>
        <taxon>Gammaproteobacteria</taxon>
        <taxon>Chromatiales</taxon>
        <taxon>Chromatiaceae</taxon>
        <taxon>Rheinheimera</taxon>
    </lineage>
</organism>
<name>A0ABU1W4Z4_9GAMM</name>
<accession>A0ABU1W4Z4</accession>
<gene>
    <name evidence="1" type="ORF">J2W69_004010</name>
</gene>
<evidence type="ECO:0000313" key="2">
    <source>
        <dbReference type="Proteomes" id="UP001257909"/>
    </source>
</evidence>
<sequence>MKLTPSFLQQPDTGAVSQRRFMGLLHSNKDGLPALVLAA</sequence>
<keyword evidence="2" id="KW-1185">Reference proteome</keyword>